<evidence type="ECO:0000313" key="2">
    <source>
        <dbReference type="Proteomes" id="UP000367750"/>
    </source>
</evidence>
<sequence>MENTWGFNFVKVNTKSNEFETLLSLNIGDETKTIDLFKSIKESFKENNGEPEIVLDLLDPSDDIVDDYSVTKTTAINIAAMLGHTID</sequence>
<dbReference type="EMBL" id="VYKK01000004">
    <property type="protein sequence ID" value="KAA9007326.1"/>
    <property type="molecule type" value="Genomic_DNA"/>
</dbReference>
<dbReference type="OrthoDB" id="2664308at2"/>
<dbReference type="RefSeq" id="WP_150456616.1">
    <property type="nucleotide sequence ID" value="NZ_VYKK01000004.1"/>
</dbReference>
<organism evidence="1 2">
    <name type="scientific">Paenibacillus spiritus</name>
    <dbReference type="NCBI Taxonomy" id="2496557"/>
    <lineage>
        <taxon>Bacteria</taxon>
        <taxon>Bacillati</taxon>
        <taxon>Bacillota</taxon>
        <taxon>Bacilli</taxon>
        <taxon>Bacillales</taxon>
        <taxon>Paenibacillaceae</taxon>
        <taxon>Paenibacillus</taxon>
    </lineage>
</organism>
<dbReference type="AlphaFoldDB" id="A0A5J5GGI9"/>
<evidence type="ECO:0000313" key="1">
    <source>
        <dbReference type="EMBL" id="KAA9007326.1"/>
    </source>
</evidence>
<keyword evidence="2" id="KW-1185">Reference proteome</keyword>
<proteinExistence type="predicted"/>
<protein>
    <submittedName>
        <fullName evidence="1">Uncharacterized protein</fullName>
    </submittedName>
</protein>
<accession>A0A5J5GGI9</accession>
<name>A0A5J5GGI9_9BACL</name>
<comment type="caution">
    <text evidence="1">The sequence shown here is derived from an EMBL/GenBank/DDBJ whole genome shotgun (WGS) entry which is preliminary data.</text>
</comment>
<dbReference type="Proteomes" id="UP000367750">
    <property type="component" value="Unassembled WGS sequence"/>
</dbReference>
<reference evidence="1 2" key="1">
    <citation type="submission" date="2019-09" db="EMBL/GenBank/DDBJ databases">
        <title>Bacillus ochoae sp. nov., Paenibacillus whitsoniae sp. nov., Paenibacillus spiritus sp. nov. Isolated from the Mars Exploration Rover during spacecraft assembly.</title>
        <authorList>
            <person name="Seuylemezian A."/>
            <person name="Vaishampayan P."/>
        </authorList>
    </citation>
    <scope>NUCLEOTIDE SEQUENCE [LARGE SCALE GENOMIC DNA]</scope>
    <source>
        <strain evidence="1 2">MER_111</strain>
    </source>
</reference>
<gene>
    <name evidence="1" type="ORF">F4V43_02245</name>
</gene>